<keyword evidence="10" id="KW-0408">Iron</keyword>
<sequence>MSNASPGAPLDSSNDPTGDQTGRFVIQPNGRPRPLSPHLQVWRWHVTMLASILTRITGSALYGATALIVLWLGALAFGPEAYATFVGLAGSPIGLIVWFGLTVCLMYHLAAGVRHLIWDAGAGLSPKAADTASHLSIWFGVIASVVFWAVLFASGKVTL</sequence>
<dbReference type="Pfam" id="PF01127">
    <property type="entry name" value="Sdh_cyt"/>
    <property type="match status" value="1"/>
</dbReference>
<evidence type="ECO:0000256" key="4">
    <source>
        <dbReference type="ARBA" id="ARBA00007244"/>
    </source>
</evidence>
<evidence type="ECO:0000256" key="9">
    <source>
        <dbReference type="ARBA" id="ARBA00022989"/>
    </source>
</evidence>
<dbReference type="Proteomes" id="UP001445732">
    <property type="component" value="Unassembled WGS sequence"/>
</dbReference>
<accession>A0ABV1NN21</accession>
<protein>
    <recommendedName>
        <fullName evidence="5">Succinate dehydrogenase cytochrome b556 subunit</fullName>
    </recommendedName>
</protein>
<evidence type="ECO:0000256" key="3">
    <source>
        <dbReference type="ARBA" id="ARBA00004141"/>
    </source>
</evidence>
<evidence type="ECO:0000256" key="5">
    <source>
        <dbReference type="ARBA" id="ARBA00020076"/>
    </source>
</evidence>
<dbReference type="SUPFAM" id="SSF81343">
    <property type="entry name" value="Fumarate reductase respiratory complex transmembrane subunits"/>
    <property type="match status" value="1"/>
</dbReference>
<dbReference type="InterPro" id="IPR018495">
    <property type="entry name" value="Succ_DH_cyt_bsu_CS"/>
</dbReference>
<dbReference type="EMBL" id="JBEGDD010000005">
    <property type="protein sequence ID" value="MEQ7155025.1"/>
    <property type="molecule type" value="Genomic_DNA"/>
</dbReference>
<dbReference type="PANTHER" id="PTHR10978">
    <property type="entry name" value="SUCCINATE DEHYDROGENASE CYTOCHROME B560 SUBUNIT"/>
    <property type="match status" value="1"/>
</dbReference>
<evidence type="ECO:0000256" key="2">
    <source>
        <dbReference type="ARBA" id="ARBA00004050"/>
    </source>
</evidence>
<dbReference type="PROSITE" id="PS01001">
    <property type="entry name" value="SDH_CYT_2"/>
    <property type="match status" value="1"/>
</dbReference>
<comment type="caution">
    <text evidence="15">The sequence shown here is derived from an EMBL/GenBank/DDBJ whole genome shotgun (WGS) entry which is preliminary data.</text>
</comment>
<dbReference type="InterPro" id="IPR014314">
    <property type="entry name" value="Succ_DH_cytb556"/>
</dbReference>
<feature type="region of interest" description="Disordered" evidence="13">
    <location>
        <begin position="1"/>
        <end position="32"/>
    </location>
</feature>
<name>A0ABV1NN21_9CAUL</name>
<evidence type="ECO:0000313" key="16">
    <source>
        <dbReference type="Proteomes" id="UP001445732"/>
    </source>
</evidence>
<proteinExistence type="inferred from homology"/>
<keyword evidence="7 14" id="KW-0812">Transmembrane</keyword>
<dbReference type="CDD" id="cd03499">
    <property type="entry name" value="SQR_TypeC_SdhC"/>
    <property type="match status" value="1"/>
</dbReference>
<keyword evidence="8" id="KW-0479">Metal-binding</keyword>
<evidence type="ECO:0000313" key="15">
    <source>
        <dbReference type="EMBL" id="MEQ7155025.1"/>
    </source>
</evidence>
<evidence type="ECO:0000256" key="13">
    <source>
        <dbReference type="SAM" id="MobiDB-lite"/>
    </source>
</evidence>
<dbReference type="InterPro" id="IPR000701">
    <property type="entry name" value="SuccDH_FuR_B_TM-su"/>
</dbReference>
<evidence type="ECO:0000256" key="10">
    <source>
        <dbReference type="ARBA" id="ARBA00023004"/>
    </source>
</evidence>
<evidence type="ECO:0000256" key="7">
    <source>
        <dbReference type="ARBA" id="ARBA00022692"/>
    </source>
</evidence>
<evidence type="ECO:0000256" key="1">
    <source>
        <dbReference type="ARBA" id="ARBA00001971"/>
    </source>
</evidence>
<dbReference type="PANTHER" id="PTHR10978:SF5">
    <property type="entry name" value="SUCCINATE DEHYDROGENASE CYTOCHROME B560 SUBUNIT, MITOCHONDRIAL"/>
    <property type="match status" value="1"/>
</dbReference>
<evidence type="ECO:0000256" key="12">
    <source>
        <dbReference type="ARBA" id="ARBA00025912"/>
    </source>
</evidence>
<dbReference type="RefSeq" id="WP_349684190.1">
    <property type="nucleotide sequence ID" value="NZ_JBEGDD010000005.1"/>
</dbReference>
<comment type="subunit">
    <text evidence="12">Part of an enzyme complex containing four subunits: a flavoprotein, an iron-sulfur protein, plus two membrane-anchoring proteins, SdhC and SdhD. The complex can form homotrimers.</text>
</comment>
<evidence type="ECO:0000256" key="11">
    <source>
        <dbReference type="ARBA" id="ARBA00023136"/>
    </source>
</evidence>
<comment type="function">
    <text evidence="2">Membrane-anchoring subunit of succinate dehydrogenase (SDH).</text>
</comment>
<dbReference type="NCBIfam" id="TIGR02970">
    <property type="entry name" value="succ_dehyd_cytB"/>
    <property type="match status" value="1"/>
</dbReference>
<comment type="cofactor">
    <cofactor evidence="1">
        <name>heme</name>
        <dbReference type="ChEBI" id="CHEBI:30413"/>
    </cofactor>
</comment>
<organism evidence="15 16">
    <name type="scientific">Brevundimonas aurifodinae</name>
    <dbReference type="NCBI Taxonomy" id="1508312"/>
    <lineage>
        <taxon>Bacteria</taxon>
        <taxon>Pseudomonadati</taxon>
        <taxon>Pseudomonadota</taxon>
        <taxon>Alphaproteobacteria</taxon>
        <taxon>Caulobacterales</taxon>
        <taxon>Caulobacteraceae</taxon>
        <taxon>Brevundimonas</taxon>
    </lineage>
</organism>
<evidence type="ECO:0000256" key="14">
    <source>
        <dbReference type="SAM" id="Phobius"/>
    </source>
</evidence>
<keyword evidence="9 14" id="KW-1133">Transmembrane helix</keyword>
<feature type="transmembrane region" description="Helical" evidence="14">
    <location>
        <begin position="85"/>
        <end position="109"/>
    </location>
</feature>
<keyword evidence="11 14" id="KW-0472">Membrane</keyword>
<keyword evidence="16" id="KW-1185">Reference proteome</keyword>
<keyword evidence="6" id="KW-0349">Heme</keyword>
<feature type="transmembrane region" description="Helical" evidence="14">
    <location>
        <begin position="135"/>
        <end position="153"/>
    </location>
</feature>
<dbReference type="InterPro" id="IPR034804">
    <property type="entry name" value="SQR/QFR_C/D"/>
</dbReference>
<gene>
    <name evidence="15" type="primary">sdhC</name>
    <name evidence="15" type="ORF">ABN401_07355</name>
</gene>
<evidence type="ECO:0000256" key="8">
    <source>
        <dbReference type="ARBA" id="ARBA00022723"/>
    </source>
</evidence>
<dbReference type="Gene3D" id="1.20.1300.10">
    <property type="entry name" value="Fumarate reductase/succinate dehydrogenase, transmembrane subunit"/>
    <property type="match status" value="1"/>
</dbReference>
<evidence type="ECO:0000256" key="6">
    <source>
        <dbReference type="ARBA" id="ARBA00022617"/>
    </source>
</evidence>
<comment type="similarity">
    <text evidence="4">Belongs to the cytochrome b560 family.</text>
</comment>
<feature type="transmembrane region" description="Helical" evidence="14">
    <location>
        <begin position="59"/>
        <end position="78"/>
    </location>
</feature>
<feature type="compositionally biased region" description="Polar residues" evidence="13">
    <location>
        <begin position="1"/>
        <end position="20"/>
    </location>
</feature>
<comment type="subcellular location">
    <subcellularLocation>
        <location evidence="3">Membrane</location>
        <topology evidence="3">Multi-pass membrane protein</topology>
    </subcellularLocation>
</comment>
<reference evidence="15 16" key="1">
    <citation type="submission" date="2024-06" db="EMBL/GenBank/DDBJ databases">
        <title>Brevundimonas sp. C11.</title>
        <authorList>
            <person name="Maltman C."/>
        </authorList>
    </citation>
    <scope>NUCLEOTIDE SEQUENCE [LARGE SCALE GENOMIC DNA]</scope>
    <source>
        <strain evidence="15 16">C11</strain>
    </source>
</reference>